<accession>A0A8J2LKB8</accession>
<comment type="caution">
    <text evidence="1">The sequence shown here is derived from an EMBL/GenBank/DDBJ whole genome shotgun (WGS) entry which is preliminary data.</text>
</comment>
<name>A0A8J2LKB8_9HEXA</name>
<protein>
    <submittedName>
        <fullName evidence="1">Uncharacterized protein</fullName>
    </submittedName>
</protein>
<dbReference type="AlphaFoldDB" id="A0A8J2LKB8"/>
<gene>
    <name evidence="1" type="ORF">AFUS01_LOCUS41527</name>
</gene>
<proteinExistence type="predicted"/>
<dbReference type="EMBL" id="CAJVCH010562137">
    <property type="protein sequence ID" value="CAG7831802.1"/>
    <property type="molecule type" value="Genomic_DNA"/>
</dbReference>
<dbReference type="Proteomes" id="UP000708208">
    <property type="component" value="Unassembled WGS sequence"/>
</dbReference>
<evidence type="ECO:0000313" key="1">
    <source>
        <dbReference type="EMBL" id="CAG7831802.1"/>
    </source>
</evidence>
<feature type="non-terminal residue" evidence="1">
    <location>
        <position position="1"/>
    </location>
</feature>
<sequence>AEGYVWENIPTVWASCKKRVGRWRWNH</sequence>
<reference evidence="1" key="1">
    <citation type="submission" date="2021-06" db="EMBL/GenBank/DDBJ databases">
        <authorList>
            <person name="Hodson N. C."/>
            <person name="Mongue J. A."/>
            <person name="Jaron S. K."/>
        </authorList>
    </citation>
    <scope>NUCLEOTIDE SEQUENCE</scope>
</reference>
<evidence type="ECO:0000313" key="2">
    <source>
        <dbReference type="Proteomes" id="UP000708208"/>
    </source>
</evidence>
<keyword evidence="2" id="KW-1185">Reference proteome</keyword>
<organism evidence="1 2">
    <name type="scientific">Allacma fusca</name>
    <dbReference type="NCBI Taxonomy" id="39272"/>
    <lineage>
        <taxon>Eukaryota</taxon>
        <taxon>Metazoa</taxon>
        <taxon>Ecdysozoa</taxon>
        <taxon>Arthropoda</taxon>
        <taxon>Hexapoda</taxon>
        <taxon>Collembola</taxon>
        <taxon>Symphypleona</taxon>
        <taxon>Sminthuridae</taxon>
        <taxon>Allacma</taxon>
    </lineage>
</organism>